<dbReference type="GO" id="GO:0042626">
    <property type="term" value="F:ATPase-coupled transmembrane transporter activity"/>
    <property type="evidence" value="ECO:0007669"/>
    <property type="project" value="TreeGrafter"/>
</dbReference>
<dbReference type="PANTHER" id="PTHR24223:SF447">
    <property type="entry name" value="MULTIDRUG RESISTANCE-ASSOCIATED PROTEIN 5"/>
    <property type="match status" value="1"/>
</dbReference>
<evidence type="ECO:0000259" key="8">
    <source>
        <dbReference type="PROSITE" id="PS50893"/>
    </source>
</evidence>
<feature type="transmembrane region" description="Helical" evidence="7">
    <location>
        <begin position="333"/>
        <end position="350"/>
    </location>
</feature>
<evidence type="ECO:0000256" key="7">
    <source>
        <dbReference type="SAM" id="Phobius"/>
    </source>
</evidence>
<feature type="transmembrane region" description="Helical" evidence="7">
    <location>
        <begin position="998"/>
        <end position="1019"/>
    </location>
</feature>
<dbReference type="SMART" id="SM00382">
    <property type="entry name" value="AAA"/>
    <property type="match status" value="1"/>
</dbReference>
<feature type="transmembrane region" description="Helical" evidence="7">
    <location>
        <begin position="1025"/>
        <end position="1050"/>
    </location>
</feature>
<feature type="region of interest" description="Disordered" evidence="6">
    <location>
        <begin position="1"/>
        <end position="51"/>
    </location>
</feature>
<dbReference type="PANTHER" id="PTHR24223">
    <property type="entry name" value="ATP-BINDING CASSETTE SUB-FAMILY C"/>
    <property type="match status" value="1"/>
</dbReference>
<feature type="transmembrane region" description="Helical" evidence="7">
    <location>
        <begin position="815"/>
        <end position="834"/>
    </location>
</feature>
<dbReference type="GO" id="GO:0016020">
    <property type="term" value="C:membrane"/>
    <property type="evidence" value="ECO:0007669"/>
    <property type="project" value="InterPro"/>
</dbReference>
<protein>
    <submittedName>
        <fullName evidence="9">ATP-binding cassette sub-family C member 12</fullName>
    </submittedName>
</protein>
<feature type="transmembrane region" description="Helical" evidence="7">
    <location>
        <begin position="910"/>
        <end position="930"/>
    </location>
</feature>
<dbReference type="Gene3D" id="3.40.50.300">
    <property type="entry name" value="P-loop containing nucleotide triphosphate hydrolases"/>
    <property type="match status" value="2"/>
</dbReference>
<proteinExistence type="predicted"/>
<evidence type="ECO:0000256" key="1">
    <source>
        <dbReference type="ARBA" id="ARBA00022692"/>
    </source>
</evidence>
<sequence>MELEDCASLTEKQTQNKSISSDDDTDRLDPHVNLSFSGSLESENTVDRRSRPKIRSIRVESAYVKNTRFSRYQNAINASIPFRKITPRTEEIIVDSVGCLSNATFSWARKYRVGSIIIPQQTILPKSTRTDCCEINGKRLSGIYKYEHQSHGKKGSMFRVAWKFCSTRIIIASIIHLISIVCGLAVCIFTKLCLESLVEMDDMREIMFNNPVNTTSNPVDIESYQIALRNTILYSVGIVSSLFLMYFFDSTSCWINLRTANRLRTACIASTFSRIIKSSIIYKIAPHQHLLLAAEEGKFIFDMVLKGAQFTSTFIGILLFLGASIILLGVPGMWPLLGIFGLFFGVLVLSKMSSHFYRRSLQYLGLKMSQLDEGIKSYESVKILESQPILRKMIATSISHQFNNLFKSELYTPKFAFGIWSSILLGGLYLIWCDTDIQTDTVPVLVLIVIYGHYIQILLMQCFEAIGCIFQGNASLDKIKNIYSITHPHPSKSKPNRNLQVSIPHAIFEWTTDLLLQPLKRNSEMIKLNGCKKDLTVEDFFVPLNQIIGITGKSGSGKTSLLYSILGHVPIKTGQSYRRGKFAFFPKAPYVTNGSIRANIIFGSDFDSIRYYKSISISRLSNEICFTGNKDDYPIESFRFSKEQLERICFARAIFCDREIIVLDEPLSSIADETEIADIFKQATDNLLKAGKTVIVSSQNPSLLQHCQRIYLADDNEITKCLEFEELQMTTEYDDITQDYYMNKCRQGIVNYTSEQEDEEDEKTYMNDNNLRMNDLLSYLRRFLLVILHLLNSTAYLLLPIGFVYTVSKEFIDPWLTYITLAVISFVFVTDIFIKNIVLKAGRHTLKQLQKRKLDIFLNSSIRAVRKLTYFELQKSFTSNNLTIFQNISSSIKFNISSILTGALLIACNYWTVFGVVFTTVIFVIIYYRYRKTIIYYGKLEMKSKTDMLMRVENLLAGRAVIQSIDKVDTFRFEFYNDTEVNSTALFIRTSVMCYAKFLMSSNTTLGMIMVIVALLAGAPTKLCQYYFCLGMFLYLSYSYSLTSLLDVWFTTDYNQELFKCENPKQAVPKEDVSGSVHLQKEDIPVSIAFKDVTVNTNNEMVSQIKNFHLEKAEVACIDGRSSKYIVPILMKELTPTVGTIFVNHFDISTLSAWSLQQNMGIVPKNPQVYGASIKTFLNINNSSLSNLSTVLQRFHIWQAVLHLPNELDEPVNNLNQDQRQLLCLAKYWLMLKPILVVENPHPDIIDVIDEVIPLYFSNSTVIIVGSNSLLKCCKKFINLEE</sequence>
<dbReference type="SUPFAM" id="SSF90123">
    <property type="entry name" value="ABC transporter transmembrane region"/>
    <property type="match status" value="2"/>
</dbReference>
<accession>A0A9Q0MV61</accession>
<dbReference type="InterPro" id="IPR027417">
    <property type="entry name" value="P-loop_NTPase"/>
</dbReference>
<dbReference type="PROSITE" id="PS50893">
    <property type="entry name" value="ABC_TRANSPORTER_2"/>
    <property type="match status" value="1"/>
</dbReference>
<evidence type="ECO:0000313" key="10">
    <source>
        <dbReference type="Proteomes" id="UP001151699"/>
    </source>
</evidence>
<dbReference type="OrthoDB" id="8174258at2759"/>
<dbReference type="InterPro" id="IPR050173">
    <property type="entry name" value="ABC_transporter_C-like"/>
</dbReference>
<evidence type="ECO:0000256" key="5">
    <source>
        <dbReference type="ARBA" id="ARBA00023136"/>
    </source>
</evidence>
<keyword evidence="2" id="KW-0547">Nucleotide-binding</keyword>
<feature type="transmembrane region" description="Helical" evidence="7">
    <location>
        <begin position="444"/>
        <end position="470"/>
    </location>
</feature>
<feature type="transmembrane region" description="Helical" evidence="7">
    <location>
        <begin position="783"/>
        <end position="803"/>
    </location>
</feature>
<organism evidence="9 10">
    <name type="scientific">Pseudolycoriella hygida</name>
    <dbReference type="NCBI Taxonomy" id="35572"/>
    <lineage>
        <taxon>Eukaryota</taxon>
        <taxon>Metazoa</taxon>
        <taxon>Ecdysozoa</taxon>
        <taxon>Arthropoda</taxon>
        <taxon>Hexapoda</taxon>
        <taxon>Insecta</taxon>
        <taxon>Pterygota</taxon>
        <taxon>Neoptera</taxon>
        <taxon>Endopterygota</taxon>
        <taxon>Diptera</taxon>
        <taxon>Nematocera</taxon>
        <taxon>Sciaroidea</taxon>
        <taxon>Sciaridae</taxon>
        <taxon>Pseudolycoriella</taxon>
    </lineage>
</organism>
<dbReference type="GO" id="GO:0005524">
    <property type="term" value="F:ATP binding"/>
    <property type="evidence" value="ECO:0007669"/>
    <property type="project" value="UniProtKB-KW"/>
</dbReference>
<dbReference type="InterPro" id="IPR003593">
    <property type="entry name" value="AAA+_ATPase"/>
</dbReference>
<dbReference type="SUPFAM" id="SSF52540">
    <property type="entry name" value="P-loop containing nucleoside triphosphate hydrolases"/>
    <property type="match status" value="2"/>
</dbReference>
<feature type="transmembrane region" description="Helical" evidence="7">
    <location>
        <begin position="231"/>
        <end position="248"/>
    </location>
</feature>
<dbReference type="Proteomes" id="UP001151699">
    <property type="component" value="Chromosome X"/>
</dbReference>
<reference evidence="9" key="1">
    <citation type="submission" date="2022-07" db="EMBL/GenBank/DDBJ databases">
        <authorList>
            <person name="Trinca V."/>
            <person name="Uliana J.V.C."/>
            <person name="Torres T.T."/>
            <person name="Ward R.J."/>
            <person name="Monesi N."/>
        </authorList>
    </citation>
    <scope>NUCLEOTIDE SEQUENCE</scope>
    <source>
        <strain evidence="9">HSMRA1968</strain>
        <tissue evidence="9">Whole embryos</tissue>
    </source>
</reference>
<feature type="transmembrane region" description="Helical" evidence="7">
    <location>
        <begin position="415"/>
        <end position="432"/>
    </location>
</feature>
<keyword evidence="3 9" id="KW-0067">ATP-binding</keyword>
<evidence type="ECO:0000256" key="3">
    <source>
        <dbReference type="ARBA" id="ARBA00022840"/>
    </source>
</evidence>
<keyword evidence="4 7" id="KW-1133">Transmembrane helix</keyword>
<feature type="transmembrane region" description="Helical" evidence="7">
    <location>
        <begin position="169"/>
        <end position="192"/>
    </location>
</feature>
<feature type="domain" description="ABC transporter" evidence="8">
    <location>
        <begin position="520"/>
        <end position="740"/>
    </location>
</feature>
<dbReference type="GO" id="GO:0016887">
    <property type="term" value="F:ATP hydrolysis activity"/>
    <property type="evidence" value="ECO:0007669"/>
    <property type="project" value="InterPro"/>
</dbReference>
<dbReference type="InterPro" id="IPR036640">
    <property type="entry name" value="ABC1_TM_sf"/>
</dbReference>
<evidence type="ECO:0000256" key="2">
    <source>
        <dbReference type="ARBA" id="ARBA00022741"/>
    </source>
</evidence>
<dbReference type="InterPro" id="IPR003439">
    <property type="entry name" value="ABC_transporter-like_ATP-bd"/>
</dbReference>
<feature type="compositionally biased region" description="Polar residues" evidence="6">
    <location>
        <begin position="10"/>
        <end position="19"/>
    </location>
</feature>
<name>A0A9Q0MV61_9DIPT</name>
<keyword evidence="5 7" id="KW-0472">Membrane</keyword>
<feature type="compositionally biased region" description="Polar residues" evidence="6">
    <location>
        <begin position="34"/>
        <end position="43"/>
    </location>
</feature>
<gene>
    <name evidence="9" type="primary">ABCC12</name>
    <name evidence="9" type="ORF">Bhyg_11310</name>
</gene>
<dbReference type="EMBL" id="WJQU01000003">
    <property type="protein sequence ID" value="KAJ6638573.1"/>
    <property type="molecule type" value="Genomic_DNA"/>
</dbReference>
<keyword evidence="10" id="KW-1185">Reference proteome</keyword>
<evidence type="ECO:0000256" key="6">
    <source>
        <dbReference type="SAM" id="MobiDB-lite"/>
    </source>
</evidence>
<dbReference type="Gene3D" id="1.20.1560.10">
    <property type="entry name" value="ABC transporter type 1, transmembrane domain"/>
    <property type="match status" value="2"/>
</dbReference>
<comment type="caution">
    <text evidence="9">The sequence shown here is derived from an EMBL/GenBank/DDBJ whole genome shotgun (WGS) entry which is preliminary data.</text>
</comment>
<evidence type="ECO:0000256" key="4">
    <source>
        <dbReference type="ARBA" id="ARBA00022989"/>
    </source>
</evidence>
<evidence type="ECO:0000313" key="9">
    <source>
        <dbReference type="EMBL" id="KAJ6638573.1"/>
    </source>
</evidence>
<keyword evidence="1 7" id="KW-0812">Transmembrane</keyword>
<feature type="transmembrane region" description="Helical" evidence="7">
    <location>
        <begin position="308"/>
        <end position="327"/>
    </location>
</feature>
<dbReference type="Pfam" id="PF00005">
    <property type="entry name" value="ABC_tran"/>
    <property type="match status" value="1"/>
</dbReference>